<comment type="caution">
    <text evidence="2">The sequence shown here is derived from an EMBL/GenBank/DDBJ whole genome shotgun (WGS) entry which is preliminary data.</text>
</comment>
<dbReference type="STRING" id="1081104.A0A168EMJ5"/>
<evidence type="ECO:0000256" key="1">
    <source>
        <dbReference type="SAM" id="SignalP"/>
    </source>
</evidence>
<evidence type="ECO:0000313" key="3">
    <source>
        <dbReference type="Proteomes" id="UP000076744"/>
    </source>
</evidence>
<dbReference type="GeneID" id="30017184"/>
<evidence type="ECO:0000313" key="2">
    <source>
        <dbReference type="EMBL" id="OAA73991.1"/>
    </source>
</evidence>
<feature type="chain" id="PRO_5007896543" evidence="1">
    <location>
        <begin position="18"/>
        <end position="595"/>
    </location>
</feature>
<dbReference type="Proteomes" id="UP000076744">
    <property type="component" value="Unassembled WGS sequence"/>
</dbReference>
<dbReference type="PANTHER" id="PTHR31642:SF294">
    <property type="entry name" value="ACETYLTRANSFERASE MATC1"/>
    <property type="match status" value="1"/>
</dbReference>
<dbReference type="Gene3D" id="3.30.559.10">
    <property type="entry name" value="Chloramphenicol acetyltransferase-like domain"/>
    <property type="match status" value="2"/>
</dbReference>
<keyword evidence="1" id="KW-0732">Signal</keyword>
<dbReference type="EMBL" id="AZHB01000001">
    <property type="protein sequence ID" value="OAA73991.1"/>
    <property type="molecule type" value="Genomic_DNA"/>
</dbReference>
<sequence length="595" mass="65871">MCITNVILAVLQHILHGQRFCNVENGIYTRGNRRAAYTASVNKAVLPSMSTAMHPEDYTVVPIPLLNATVSNVELMSLTKPSLQARVSVIFNAPLSFEKLHSAWITALHARPIMQAPMRECPSAPSGLAYHVRTPTGMAKYLKRQDSLPEHLRDFCCLDESHRSIRSYCPGFGGAAASDDGGVVVISQGPEAADQKRCAALNAVDGFDQLRRSDRPQTTIQVTRFRDATLVTMSVNHAFGDLVTIKSFLKAWEAALHGREVRPYERVDADPFLGYEPGGELASGGGGLPPPPPPEGWKVYGLLDKARFMRRYLWDHYVQRPERSIEDRRIFLPDEFVAALQEKARYDLTFVQKRLDGEKLKPEGEDDGTTTKEKKERKKLYVSRSDVLYAWLLKHSHAHLPPDQPSTAVTISNGRFRPPAGLPADPASLADNDLLCGAMAIALPGLTAGRVAALPLGELALHVREGIRARTTPEGVKRWLNFQLAHGRWREPSGAVVAPCEPGDFVTGITDWRAVRLGEVDFSPARLPGEGAAVVKMSAVDGHMVVKSSRRDFYICLGDVEGGVWILGYASREQWRDPRSFGRYETLLREPRSKL</sequence>
<keyword evidence="2" id="KW-0808">Transferase</keyword>
<dbReference type="InterPro" id="IPR050317">
    <property type="entry name" value="Plant_Fungal_Acyltransferase"/>
</dbReference>
<organism evidence="2 3">
    <name type="scientific">Cordyceps fumosorosea (strain ARSEF 2679)</name>
    <name type="common">Isaria fumosorosea</name>
    <dbReference type="NCBI Taxonomy" id="1081104"/>
    <lineage>
        <taxon>Eukaryota</taxon>
        <taxon>Fungi</taxon>
        <taxon>Dikarya</taxon>
        <taxon>Ascomycota</taxon>
        <taxon>Pezizomycotina</taxon>
        <taxon>Sordariomycetes</taxon>
        <taxon>Hypocreomycetidae</taxon>
        <taxon>Hypocreales</taxon>
        <taxon>Cordycipitaceae</taxon>
        <taxon>Cordyceps</taxon>
    </lineage>
</organism>
<dbReference type="GO" id="GO:0016747">
    <property type="term" value="F:acyltransferase activity, transferring groups other than amino-acyl groups"/>
    <property type="evidence" value="ECO:0007669"/>
    <property type="project" value="TreeGrafter"/>
</dbReference>
<proteinExistence type="predicted"/>
<dbReference type="AlphaFoldDB" id="A0A168EMJ5"/>
<feature type="signal peptide" evidence="1">
    <location>
        <begin position="1"/>
        <end position="17"/>
    </location>
</feature>
<reference evidence="2 3" key="1">
    <citation type="journal article" date="2016" name="Genome Biol. Evol.">
        <title>Divergent and convergent evolution of fungal pathogenicity.</title>
        <authorList>
            <person name="Shang Y."/>
            <person name="Xiao G."/>
            <person name="Zheng P."/>
            <person name="Cen K."/>
            <person name="Zhan S."/>
            <person name="Wang C."/>
        </authorList>
    </citation>
    <scope>NUCLEOTIDE SEQUENCE [LARGE SCALE GENOMIC DNA]</scope>
    <source>
        <strain evidence="2 3">ARSEF 2679</strain>
    </source>
</reference>
<keyword evidence="3" id="KW-1185">Reference proteome</keyword>
<dbReference type="PANTHER" id="PTHR31642">
    <property type="entry name" value="TRICHOTHECENE 3-O-ACETYLTRANSFERASE"/>
    <property type="match status" value="1"/>
</dbReference>
<dbReference type="OrthoDB" id="21502at2759"/>
<dbReference type="InterPro" id="IPR023213">
    <property type="entry name" value="CAT-like_dom_sf"/>
</dbReference>
<dbReference type="RefSeq" id="XP_018708949.1">
    <property type="nucleotide sequence ID" value="XM_018844499.1"/>
</dbReference>
<name>A0A168EMJ5_CORFA</name>
<protein>
    <submittedName>
        <fullName evidence="2">Chloramphenicol acetyltransferase-like domain protein</fullName>
    </submittedName>
</protein>
<accession>A0A168EMJ5</accession>
<gene>
    <name evidence="2" type="ORF">ISF_00892</name>
</gene>